<gene>
    <name evidence="1" type="ORF">U0C82_12885</name>
</gene>
<reference evidence="1 2" key="1">
    <citation type="submission" date="2023-12" db="EMBL/GenBank/DDBJ databases">
        <title>Description of Novel Strain Fulvimarina sp. 2208YS6-2-32 isolated from Uroteuthis (Photololigo) edulis.</title>
        <authorList>
            <person name="Park J.-S."/>
        </authorList>
    </citation>
    <scope>NUCLEOTIDE SEQUENCE [LARGE SCALE GENOMIC DNA]</scope>
    <source>
        <strain evidence="1 2">2208YS6-2-32</strain>
    </source>
</reference>
<dbReference type="EMBL" id="JAXLPB010000004">
    <property type="protein sequence ID" value="MDY8110035.1"/>
    <property type="molecule type" value="Genomic_DNA"/>
</dbReference>
<dbReference type="Proteomes" id="UP001294412">
    <property type="component" value="Unassembled WGS sequence"/>
</dbReference>
<evidence type="ECO:0000313" key="1">
    <source>
        <dbReference type="EMBL" id="MDY8110035.1"/>
    </source>
</evidence>
<protein>
    <submittedName>
        <fullName evidence="1">Uncharacterized protein</fullName>
    </submittedName>
</protein>
<proteinExistence type="predicted"/>
<keyword evidence="2" id="KW-1185">Reference proteome</keyword>
<organism evidence="1 2">
    <name type="scientific">Fulvimarina uroteuthidis</name>
    <dbReference type="NCBI Taxonomy" id="3098149"/>
    <lineage>
        <taxon>Bacteria</taxon>
        <taxon>Pseudomonadati</taxon>
        <taxon>Pseudomonadota</taxon>
        <taxon>Alphaproteobacteria</taxon>
        <taxon>Hyphomicrobiales</taxon>
        <taxon>Aurantimonadaceae</taxon>
        <taxon>Fulvimarina</taxon>
    </lineage>
</organism>
<accession>A0ABU5I4L5</accession>
<sequence>MVLLWQLCDLRRRGNTDFSGLDGALDIWNGGALDGLGVPKRALGHVQKIGGGGLGHRNAARCRLVIKRRGRQICRPSISTFSIVQVRQLRSDPNTKVRYAFG</sequence>
<evidence type="ECO:0000313" key="2">
    <source>
        <dbReference type="Proteomes" id="UP001294412"/>
    </source>
</evidence>
<comment type="caution">
    <text evidence="1">The sequence shown here is derived from an EMBL/GenBank/DDBJ whole genome shotgun (WGS) entry which is preliminary data.</text>
</comment>
<name>A0ABU5I4L5_9HYPH</name>